<evidence type="ECO:0000256" key="2">
    <source>
        <dbReference type="SAM" id="SignalP"/>
    </source>
</evidence>
<sequence>MERSCYITACILLTLTAASTQAAPVNESYYSADLEDAVADAKRNPVNDEYVGRSWYNRTTSKSFPLPKLLNTEMDAEVIEGAMGPTAAGEAAALEAQQPVRDVAQGRKSKQETLAEAKKKQDKPDDETVVERSKEIYVREARSENSRVTDIRATVTIKASYKP</sequence>
<feature type="chain" id="PRO_5040974848" description="Secreted protein" evidence="2">
    <location>
        <begin position="23"/>
        <end position="163"/>
    </location>
</feature>
<reference evidence="3" key="1">
    <citation type="journal article" date="2022" name="Front. Microbiol.">
        <title>Genome-based taxonomic rearrangement of Oceanobacter-related bacteria including the description of Thalassolituus hydrocarbonoclasticus sp. nov. and Thalassolituus pacificus sp. nov. and emended description of the genus Thalassolituus.</title>
        <authorList>
            <person name="Dong C."/>
            <person name="Wei L."/>
            <person name="Wang J."/>
            <person name="Lai Q."/>
            <person name="Huang Z."/>
            <person name="Shao Z."/>
        </authorList>
    </citation>
    <scope>NUCLEOTIDE SEQUENCE</scope>
    <source>
        <strain evidence="3">59MF3M-4</strain>
    </source>
</reference>
<feature type="signal peptide" evidence="2">
    <location>
        <begin position="1"/>
        <end position="22"/>
    </location>
</feature>
<dbReference type="RefSeq" id="WP_260975133.1">
    <property type="nucleotide sequence ID" value="NZ_JAOANI010000012.1"/>
</dbReference>
<dbReference type="Proteomes" id="UP001147830">
    <property type="component" value="Unassembled WGS sequence"/>
</dbReference>
<protein>
    <recommendedName>
        <fullName evidence="5">Secreted protein</fullName>
    </recommendedName>
</protein>
<evidence type="ECO:0000313" key="4">
    <source>
        <dbReference type="Proteomes" id="UP001147830"/>
    </source>
</evidence>
<proteinExistence type="predicted"/>
<organism evidence="3 4">
    <name type="scientific">Thalassolituus pacificus</name>
    <dbReference type="NCBI Taxonomy" id="2975440"/>
    <lineage>
        <taxon>Bacteria</taxon>
        <taxon>Pseudomonadati</taxon>
        <taxon>Pseudomonadota</taxon>
        <taxon>Gammaproteobacteria</taxon>
        <taxon>Oceanospirillales</taxon>
        <taxon>Oceanospirillaceae</taxon>
        <taxon>Thalassolituus</taxon>
    </lineage>
</organism>
<comment type="caution">
    <text evidence="3">The sequence shown here is derived from an EMBL/GenBank/DDBJ whole genome shotgun (WGS) entry which is preliminary data.</text>
</comment>
<gene>
    <name evidence="3" type="ORF">NYR02_04150</name>
</gene>
<keyword evidence="2" id="KW-0732">Signal</keyword>
<name>A0A9X2WD46_9GAMM</name>
<keyword evidence="4" id="KW-1185">Reference proteome</keyword>
<dbReference type="EMBL" id="JAOANI010000012">
    <property type="protein sequence ID" value="MCT7358213.1"/>
    <property type="molecule type" value="Genomic_DNA"/>
</dbReference>
<feature type="region of interest" description="Disordered" evidence="1">
    <location>
        <begin position="96"/>
        <end position="131"/>
    </location>
</feature>
<dbReference type="AlphaFoldDB" id="A0A9X2WD46"/>
<feature type="compositionally biased region" description="Basic and acidic residues" evidence="1">
    <location>
        <begin position="109"/>
        <end position="123"/>
    </location>
</feature>
<evidence type="ECO:0008006" key="5">
    <source>
        <dbReference type="Google" id="ProtNLM"/>
    </source>
</evidence>
<evidence type="ECO:0000256" key="1">
    <source>
        <dbReference type="SAM" id="MobiDB-lite"/>
    </source>
</evidence>
<reference evidence="3" key="2">
    <citation type="submission" date="2022-08" db="EMBL/GenBank/DDBJ databases">
        <authorList>
            <person name="Dong C."/>
        </authorList>
    </citation>
    <scope>NUCLEOTIDE SEQUENCE</scope>
    <source>
        <strain evidence="3">59MF3M-4</strain>
    </source>
</reference>
<accession>A0A9X2WD46</accession>
<evidence type="ECO:0000313" key="3">
    <source>
        <dbReference type="EMBL" id="MCT7358213.1"/>
    </source>
</evidence>